<keyword evidence="2" id="KW-0758">Storage protein</keyword>
<organism evidence="9 10">
    <name type="scientific">Tetranychus urticae</name>
    <name type="common">Two-spotted spider mite</name>
    <dbReference type="NCBI Taxonomy" id="32264"/>
    <lineage>
        <taxon>Eukaryota</taxon>
        <taxon>Metazoa</taxon>
        <taxon>Ecdysozoa</taxon>
        <taxon>Arthropoda</taxon>
        <taxon>Chelicerata</taxon>
        <taxon>Arachnida</taxon>
        <taxon>Acari</taxon>
        <taxon>Acariformes</taxon>
        <taxon>Trombidiformes</taxon>
        <taxon>Prostigmata</taxon>
        <taxon>Eleutherengona</taxon>
        <taxon>Raphignathae</taxon>
        <taxon>Tetranychoidea</taxon>
        <taxon>Tetranychidae</taxon>
        <taxon>Tetranychus</taxon>
    </lineage>
</organism>
<dbReference type="Proteomes" id="UP000015104">
    <property type="component" value="Unassembled WGS sequence"/>
</dbReference>
<dbReference type="SMART" id="SM01169">
    <property type="entry name" value="DUF1943"/>
    <property type="match status" value="1"/>
</dbReference>
<dbReference type="InterPro" id="IPR015255">
    <property type="entry name" value="Vitellinogen_open_b-sht"/>
</dbReference>
<protein>
    <recommendedName>
        <fullName evidence="11">Vitellogenin domain-containing protein</fullName>
    </recommendedName>
</protein>
<dbReference type="GO" id="GO:0045735">
    <property type="term" value="F:nutrient reservoir activity"/>
    <property type="evidence" value="ECO:0007669"/>
    <property type="project" value="UniProtKB-KW"/>
</dbReference>
<feature type="chain" id="PRO_5007729050" description="Vitellogenin domain-containing protein" evidence="6">
    <location>
        <begin position="21"/>
        <end position="1783"/>
    </location>
</feature>
<dbReference type="SUPFAM" id="SSF48431">
    <property type="entry name" value="Lipovitellin-phosvitin complex, superhelical domain"/>
    <property type="match status" value="1"/>
</dbReference>
<dbReference type="STRING" id="32264.T1KSY0"/>
<sequence>MDLRLGYILLFIYCVQTVTPARLPLTKSGQQCSLQCTESKNLNYQPGKTYIYDYVGKTWINSNDGTEQLIEVKAKAHVSVISKCELSLQLENVELTGLQSDHALKRELEDRLIGFSYQDGSIASVCPSPEDSNWSINIKKAIISALQVSSTPKSGKTIVTEVDILGECETNYEAVAIPSSSNVLESIKKFKNLRNCNQRQANVFSLFPTKYSTDLNSVQNLPILNNEHSCSIEISKESIVSRVICTDSATFIPLSWTKSVTSGFNSELTLTLEASVPSKPVKPISHSHLSNRQALTFKHTLKESWANSKGDVDQVTNLLKDICSSVENQIEPKVPSQFAELVYHLRNLPSSSTSKLWLAIKRGDICPSVAKLTDLFTDALIMDGSEGSLKIIVELINEGKTAPVTVNYWLTLLAFASSPTEGSIKSLLPLIKNKSLPRQSVLGVSALVHNYCALPDVDCNSSPIVNEVTRTIASRLSYKCSVSPGAEDDTIVALKGLANIAPYLSNGEIRSILECSVNSNSLHVRVTAIETLQSLSCLDSVAPTMMDLFTSTEHDAEIRIAAYKNVIACPSASKIEAIILTLENEPSVQVGSYIVSHLSNIQESSDPLKSEMKLYLTGIKIPLKSFPRDIRKFSRYYELSQHFSKINLGAVIESDVIFDGSYIPRSIKANLSIPMFGSSVNLAEVGFRQKGLESSIEGLFGPSGSLNGKNWKEILESLASLLINENDPNEIEANRYRLARRSVQDIFRPIKLESLVKKATITSAPVEGSMYLKVDGKTIIYLSVNDIKKESYKSMFDSKLENVVKSSKYDRAFSFMVLDSIHQFPGINGFPIKLDINSTAIFGYKQTGKTFYPSFASELSVKVGFDARTSQPGLKWKTIRNGKVLKAMVNIDPNYSQQLESITWPSLNLRKSQWNGLPSTMTVNWQIFSDIYQPMGQSIMEESFEFVGELDQHTLPVRSFFSEYVSLPSISLPTINFYPLVDRLSAWADEMSTKAAVQLKSVCRYKSSCYRIAHAYERYGMDGLTRIASDNWRVYKISLKNWFQNITSKVLRASDDMYESILSYFNNLSSKLWSSQYGSILTKKLHQISKFPCRLTKSISSGVQRFYSNLNRRVMSNPDVRALVNIIVSLYREISSELAKINIKSSLKSSASQYNYLLSPSTWGASARYTTWNPAKGFYEAEIVSPVDIGTVKSTLRSSQKSVSDINDSLNSLKASLWTELTPPFKSTAFLIGGQHFVTFDGRSFDLGTTDCSYLLARDFVNSNFSVIVRYHGGNKKSFLITLGEEQVIEINPSEKRVKLGRNIVELPVIQGSLSILRHHQTIVLEDSSNGLTFKCFLSRDLCSLTVSGWYFGRTKGLFGTYDYEPSNDYLLPDGRQAANPNDLASGWEVEGSCANPSGVPIQSEEIRRSSKAYRLCEKTFSSSESPLAEGFQYVSPDFYFLMCRRHMAATKGQDRPEKALCNIAGAYVEQVRANGFELSMPLACLTCEAGQEFGSRYVASPTRSSSRADVVFIIEERPCNAKLINDLPNLARNMHKELEQSGLKDPRFGVVAFGGPAVNTREAHGHTARGELLFPYQDIAMSTKRMELAPIDSYDANYTDALSAIVLASQYPFRKAASKNLVLLSCRACDERTSRFDYNDIQHLLLSEGITLHVVSNQRFSTKRATSKTREILGIDRRSVQRASDIRANEVSDERVYLRDSITVPKDVCISLAHLSNGSFYPSPLVTSLDHRLEKLWSLGLARRLASTADPSPCQHCDCVPDSDLLHSKILCRPCRPLKPVY</sequence>
<dbReference type="InterPro" id="IPR050733">
    <property type="entry name" value="Vitellogenin/Apolipophorin"/>
</dbReference>
<dbReference type="Gene3D" id="1.25.10.20">
    <property type="entry name" value="Vitellinogen, superhelical"/>
    <property type="match status" value="1"/>
</dbReference>
<proteinExistence type="predicted"/>
<evidence type="ECO:0000313" key="9">
    <source>
        <dbReference type="EnsemblMetazoa" id="tetur20g01230.1"/>
    </source>
</evidence>
<dbReference type="GO" id="GO:0005319">
    <property type="term" value="F:lipid transporter activity"/>
    <property type="evidence" value="ECO:0007669"/>
    <property type="project" value="InterPro"/>
</dbReference>
<dbReference type="Gene3D" id="2.30.230.10">
    <property type="entry name" value="Lipovitellin, beta-sheet shell regions, chain A"/>
    <property type="match status" value="1"/>
</dbReference>
<dbReference type="PANTHER" id="PTHR23345">
    <property type="entry name" value="VITELLOGENIN-RELATED"/>
    <property type="match status" value="1"/>
</dbReference>
<evidence type="ECO:0000256" key="6">
    <source>
        <dbReference type="SAM" id="SignalP"/>
    </source>
</evidence>
<dbReference type="SUPFAM" id="SSF56968">
    <property type="entry name" value="Lipovitellin-phosvitin complex, beta-sheet shell regions"/>
    <property type="match status" value="2"/>
</dbReference>
<dbReference type="Pfam" id="PF01347">
    <property type="entry name" value="Vitellogenin_N"/>
    <property type="match status" value="1"/>
</dbReference>
<dbReference type="InterPro" id="IPR011030">
    <property type="entry name" value="Lipovitellin_superhlx_dom"/>
</dbReference>
<dbReference type="PROSITE" id="PS51233">
    <property type="entry name" value="VWFD"/>
    <property type="match status" value="1"/>
</dbReference>
<evidence type="ECO:0000256" key="3">
    <source>
        <dbReference type="ARBA" id="ARBA00023157"/>
    </source>
</evidence>
<dbReference type="PROSITE" id="PS51211">
    <property type="entry name" value="VITELLOGENIN"/>
    <property type="match status" value="1"/>
</dbReference>
<keyword evidence="10" id="KW-1185">Reference proteome</keyword>
<dbReference type="InterPro" id="IPR001747">
    <property type="entry name" value="Vitellogenin_N"/>
</dbReference>
<reference evidence="9" key="2">
    <citation type="submission" date="2015-06" db="UniProtKB">
        <authorList>
            <consortium name="EnsemblMetazoa"/>
        </authorList>
    </citation>
    <scope>IDENTIFICATION</scope>
</reference>
<dbReference type="InterPro" id="IPR001846">
    <property type="entry name" value="VWF_type-D"/>
</dbReference>
<dbReference type="EnsemblMetazoa" id="tetur20g01230.1">
    <property type="protein sequence ID" value="tetur20g01230.1"/>
    <property type="gene ID" value="tetur20g01230"/>
</dbReference>
<dbReference type="Gene3D" id="2.20.50.20">
    <property type="entry name" value="Lipovitellin. Chain A, domain 3"/>
    <property type="match status" value="1"/>
</dbReference>
<feature type="domain" description="Vitellogenin" evidence="7">
    <location>
        <begin position="44"/>
        <end position="667"/>
    </location>
</feature>
<evidence type="ECO:0000259" key="7">
    <source>
        <dbReference type="PROSITE" id="PS51211"/>
    </source>
</evidence>
<keyword evidence="4" id="KW-0325">Glycoprotein</keyword>
<dbReference type="EMBL" id="CAEY01000513">
    <property type="status" value="NOT_ANNOTATED_CDS"/>
    <property type="molecule type" value="Genomic_DNA"/>
</dbReference>
<name>T1KSY0_TETUR</name>
<feature type="signal peptide" evidence="6">
    <location>
        <begin position="1"/>
        <end position="20"/>
    </location>
</feature>
<dbReference type="InterPro" id="IPR015816">
    <property type="entry name" value="Vitellinogen_b-sht_N"/>
</dbReference>
<dbReference type="Pfam" id="PF00094">
    <property type="entry name" value="VWD"/>
    <property type="match status" value="1"/>
</dbReference>
<dbReference type="InterPro" id="IPR015817">
    <property type="entry name" value="Vitellinogen_open_b-sht_sub1"/>
</dbReference>
<evidence type="ECO:0000313" key="10">
    <source>
        <dbReference type="Proteomes" id="UP000015104"/>
    </source>
</evidence>
<evidence type="ECO:0000256" key="1">
    <source>
        <dbReference type="ARBA" id="ARBA00022729"/>
    </source>
</evidence>
<evidence type="ECO:0000256" key="2">
    <source>
        <dbReference type="ARBA" id="ARBA00022761"/>
    </source>
</evidence>
<dbReference type="SMART" id="SM00638">
    <property type="entry name" value="LPD_N"/>
    <property type="match status" value="1"/>
</dbReference>
<keyword evidence="1 6" id="KW-0732">Signal</keyword>
<dbReference type="eggNOG" id="KOG4338">
    <property type="taxonomic scope" value="Eukaryota"/>
</dbReference>
<dbReference type="SMART" id="SM00216">
    <property type="entry name" value="VWD"/>
    <property type="match status" value="1"/>
</dbReference>
<dbReference type="PANTHER" id="PTHR23345:SF15">
    <property type="entry name" value="VITELLOGENIN 1-RELATED"/>
    <property type="match status" value="1"/>
</dbReference>
<evidence type="ECO:0000256" key="4">
    <source>
        <dbReference type="ARBA" id="ARBA00023180"/>
    </source>
</evidence>
<dbReference type="Pfam" id="PF09172">
    <property type="entry name" value="Vit_open_b-sht"/>
    <property type="match status" value="1"/>
</dbReference>
<evidence type="ECO:0008006" key="11">
    <source>
        <dbReference type="Google" id="ProtNLM"/>
    </source>
</evidence>
<dbReference type="InterPro" id="IPR015819">
    <property type="entry name" value="Lipid_transp_b-sht_shell"/>
</dbReference>
<evidence type="ECO:0000256" key="5">
    <source>
        <dbReference type="PROSITE-ProRule" id="PRU00557"/>
    </source>
</evidence>
<feature type="domain" description="VWFD" evidence="8">
    <location>
        <begin position="1227"/>
        <end position="1395"/>
    </location>
</feature>
<reference evidence="10" key="1">
    <citation type="submission" date="2011-08" db="EMBL/GenBank/DDBJ databases">
        <authorList>
            <person name="Rombauts S."/>
        </authorList>
    </citation>
    <scope>NUCLEOTIDE SEQUENCE</scope>
    <source>
        <strain evidence="10">London</strain>
    </source>
</reference>
<dbReference type="HOGENOM" id="CLU_000096_0_0_1"/>
<evidence type="ECO:0000259" key="8">
    <source>
        <dbReference type="PROSITE" id="PS51233"/>
    </source>
</evidence>
<keyword evidence="3" id="KW-1015">Disulfide bond</keyword>
<accession>T1KSY0</accession>
<comment type="caution">
    <text evidence="5">Lacks conserved residue(s) required for the propagation of feature annotation.</text>
</comment>